<dbReference type="AlphaFoldDB" id="A0A6M2DRU4"/>
<reference evidence="3" key="1">
    <citation type="submission" date="2020-03" db="EMBL/GenBank/DDBJ databases">
        <title>Transcriptomic Profiling of the Digestive Tract of the Rat Flea, Xenopsylla cheopis, Following Blood Feeding and Infection with Yersinia pestis.</title>
        <authorList>
            <person name="Bland D.M."/>
            <person name="Martens C.A."/>
            <person name="Virtaneva K."/>
            <person name="Kanakabandi K."/>
            <person name="Long D."/>
            <person name="Rosenke R."/>
            <person name="Saturday G.A."/>
            <person name="Hoyt F.H."/>
            <person name="Bruno D.P."/>
            <person name="Ribeiro J.M.C."/>
            <person name="Hinnebusch J."/>
        </authorList>
    </citation>
    <scope>NUCLEOTIDE SEQUENCE</scope>
</reference>
<evidence type="ECO:0000313" key="3">
    <source>
        <dbReference type="EMBL" id="NOV48946.1"/>
    </source>
</evidence>
<evidence type="ECO:0000256" key="1">
    <source>
        <dbReference type="SAM" id="MobiDB-lite"/>
    </source>
</evidence>
<dbReference type="GO" id="GO:0030276">
    <property type="term" value="F:clathrin binding"/>
    <property type="evidence" value="ECO:0007669"/>
    <property type="project" value="TreeGrafter"/>
</dbReference>
<accession>A0A6M2DRU4</accession>
<name>A0A6M2DRU4_XENCH</name>
<feature type="compositionally biased region" description="Acidic residues" evidence="1">
    <location>
        <begin position="203"/>
        <end position="218"/>
    </location>
</feature>
<dbReference type="FunFam" id="1.25.40.90:FF:000006">
    <property type="entry name" value="Clathrin interactor 1"/>
    <property type="match status" value="1"/>
</dbReference>
<feature type="compositionally biased region" description="Polar residues" evidence="1">
    <location>
        <begin position="247"/>
        <end position="262"/>
    </location>
</feature>
<proteinExistence type="predicted"/>
<dbReference type="GO" id="GO:0006897">
    <property type="term" value="P:endocytosis"/>
    <property type="evidence" value="ECO:0007669"/>
    <property type="project" value="TreeGrafter"/>
</dbReference>
<protein>
    <submittedName>
        <fullName evidence="3">Putative equilibrative nucleoside transporter protein</fullName>
    </submittedName>
</protein>
<dbReference type="GO" id="GO:0005543">
    <property type="term" value="F:phospholipid binding"/>
    <property type="evidence" value="ECO:0007669"/>
    <property type="project" value="TreeGrafter"/>
</dbReference>
<dbReference type="GO" id="GO:0030125">
    <property type="term" value="C:clathrin vesicle coat"/>
    <property type="evidence" value="ECO:0007669"/>
    <property type="project" value="TreeGrafter"/>
</dbReference>
<dbReference type="PROSITE" id="PS50942">
    <property type="entry name" value="ENTH"/>
    <property type="match status" value="1"/>
</dbReference>
<feature type="region of interest" description="Disordered" evidence="1">
    <location>
        <begin position="281"/>
        <end position="305"/>
    </location>
</feature>
<feature type="region of interest" description="Disordered" evidence="1">
    <location>
        <begin position="192"/>
        <end position="263"/>
    </location>
</feature>
<dbReference type="PANTHER" id="PTHR12276">
    <property type="entry name" value="EPSIN/ENT-RELATED"/>
    <property type="match status" value="1"/>
</dbReference>
<dbReference type="GO" id="GO:0005768">
    <property type="term" value="C:endosome"/>
    <property type="evidence" value="ECO:0007669"/>
    <property type="project" value="TreeGrafter"/>
</dbReference>
<dbReference type="InterPro" id="IPR008942">
    <property type="entry name" value="ENTH_VHS"/>
</dbReference>
<dbReference type="Gene3D" id="1.25.40.90">
    <property type="match status" value="1"/>
</dbReference>
<organism evidence="3">
    <name type="scientific">Xenopsylla cheopis</name>
    <name type="common">Oriental rat flea</name>
    <name type="synonym">Pulex cheopis</name>
    <dbReference type="NCBI Taxonomy" id="163159"/>
    <lineage>
        <taxon>Eukaryota</taxon>
        <taxon>Metazoa</taxon>
        <taxon>Ecdysozoa</taxon>
        <taxon>Arthropoda</taxon>
        <taxon>Hexapoda</taxon>
        <taxon>Insecta</taxon>
        <taxon>Pterygota</taxon>
        <taxon>Neoptera</taxon>
        <taxon>Endopterygota</taxon>
        <taxon>Siphonaptera</taxon>
        <taxon>Pulicidae</taxon>
        <taxon>Xenopsyllinae</taxon>
        <taxon>Xenopsylla</taxon>
    </lineage>
</organism>
<dbReference type="CDD" id="cd16989">
    <property type="entry name" value="ENTH_EpsinR"/>
    <property type="match status" value="1"/>
</dbReference>
<dbReference type="EMBL" id="GIIL01005220">
    <property type="protein sequence ID" value="NOV48946.1"/>
    <property type="molecule type" value="Transcribed_RNA"/>
</dbReference>
<feature type="compositionally biased region" description="Polar residues" evidence="1">
    <location>
        <begin position="296"/>
        <end position="305"/>
    </location>
</feature>
<evidence type="ECO:0000259" key="2">
    <source>
        <dbReference type="PROSITE" id="PS50942"/>
    </source>
</evidence>
<dbReference type="SMART" id="SM00273">
    <property type="entry name" value="ENTH"/>
    <property type="match status" value="1"/>
</dbReference>
<dbReference type="InterPro" id="IPR013809">
    <property type="entry name" value="ENTH"/>
</dbReference>
<feature type="domain" description="ENTH" evidence="2">
    <location>
        <begin position="20"/>
        <end position="153"/>
    </location>
</feature>
<dbReference type="GO" id="GO:0005886">
    <property type="term" value="C:plasma membrane"/>
    <property type="evidence" value="ECO:0007669"/>
    <property type="project" value="TreeGrafter"/>
</dbReference>
<dbReference type="PANTHER" id="PTHR12276:SF45">
    <property type="entry name" value="CLATHRIN INTERACTOR 1"/>
    <property type="match status" value="1"/>
</dbReference>
<sequence>MVDKLFSMWKVRELADKVTNVVMNYTEIEGKVREATNDEAWGPTGALMQELAHATFTYEHFPEVMSMLWKRMLQDNKQHWRRTYKSLLLLNYLVRNGSERVVTSSREHIYDLRSLENYSFVDELGKDQGINIRHKVRELIEFIQDDDKLREERKKAKKNKDKYIGMSSDASGMRFGGGMGCDIGYNDHQWDTNQTTHEKSGSFEDDYPYDGEREDSDIESSSNSPSARKYKDTELPPPVDKKPKTPISVNLKSPAKLSTQMSKPVAKKIDLGAAANYGKDVNINSPTHKNTHSEESVVSPNNNTSNDLLDDLFKTCPVSNLVENDDFNPRASEQQTSNGEFGDFSQAFSQQTKPAPSTDLLNDVSPKDEFADFSSAFVASPASQQKQPNLMTHNLLLQPAPGFTGNAVNSADLLSTDLGGLSMNDSGFNMSGTVLQPMNTLDNSSTAKMEEQKKQTEPNLGATWTNTGSLNIDLDNLLMSNKNKAENAPSMNQLKSNPTSPVNQPMNRPIINNMMTPGHLQFGNMMSPNMNMNLNKMPQQGGFMSNGSNLIQMMPQQQGIMPNQQNRSFYPNAFQ</sequence>
<dbReference type="Pfam" id="PF01417">
    <property type="entry name" value="ENTH"/>
    <property type="match status" value="1"/>
</dbReference>
<dbReference type="SUPFAM" id="SSF48464">
    <property type="entry name" value="ENTH/VHS domain"/>
    <property type="match status" value="1"/>
</dbReference>
<feature type="compositionally biased region" description="Basic and acidic residues" evidence="1">
    <location>
        <begin position="229"/>
        <end position="243"/>
    </location>
</feature>